<dbReference type="RefSeq" id="WP_377393642.1">
    <property type="nucleotide sequence ID" value="NZ_JBHUIX010000021.1"/>
</dbReference>
<proteinExistence type="predicted"/>
<dbReference type="Pfam" id="PF05729">
    <property type="entry name" value="NACHT"/>
    <property type="match status" value="1"/>
</dbReference>
<keyword evidence="3" id="KW-1185">Reference proteome</keyword>
<gene>
    <name evidence="2" type="ORF">ACFSM0_17605</name>
</gene>
<dbReference type="CDD" id="cd00009">
    <property type="entry name" value="AAA"/>
    <property type="match status" value="1"/>
</dbReference>
<dbReference type="PANTHER" id="PTHR46844">
    <property type="entry name" value="SLR5058 PROTEIN"/>
    <property type="match status" value="1"/>
</dbReference>
<reference evidence="3" key="1">
    <citation type="journal article" date="2019" name="Int. J. Syst. Evol. Microbiol.">
        <title>The Global Catalogue of Microorganisms (GCM) 10K type strain sequencing project: providing services to taxonomists for standard genome sequencing and annotation.</title>
        <authorList>
            <consortium name="The Broad Institute Genomics Platform"/>
            <consortium name="The Broad Institute Genome Sequencing Center for Infectious Disease"/>
            <person name="Wu L."/>
            <person name="Ma J."/>
        </authorList>
    </citation>
    <scope>NUCLEOTIDE SEQUENCE [LARGE SCALE GENOMIC DNA]</scope>
    <source>
        <strain evidence="3">CCUG 55131</strain>
    </source>
</reference>
<accession>A0ABW5AEE6</accession>
<comment type="caution">
    <text evidence="2">The sequence shown here is derived from an EMBL/GenBank/DDBJ whole genome shotgun (WGS) entry which is preliminary data.</text>
</comment>
<dbReference type="SUPFAM" id="SSF52540">
    <property type="entry name" value="P-loop containing nucleoside triphosphate hydrolases"/>
    <property type="match status" value="1"/>
</dbReference>
<dbReference type="InterPro" id="IPR007111">
    <property type="entry name" value="NACHT_NTPase"/>
</dbReference>
<organism evidence="2 3">
    <name type="scientific">Rhodobacter lacus</name>
    <dbReference type="NCBI Taxonomy" id="1641972"/>
    <lineage>
        <taxon>Bacteria</taxon>
        <taxon>Pseudomonadati</taxon>
        <taxon>Pseudomonadota</taxon>
        <taxon>Alphaproteobacteria</taxon>
        <taxon>Rhodobacterales</taxon>
        <taxon>Rhodobacter group</taxon>
        <taxon>Rhodobacter</taxon>
    </lineage>
</organism>
<evidence type="ECO:0000313" key="2">
    <source>
        <dbReference type="EMBL" id="MFD2175914.1"/>
    </source>
</evidence>
<dbReference type="Proteomes" id="UP001597413">
    <property type="component" value="Unassembled WGS sequence"/>
</dbReference>
<feature type="domain" description="NACHT" evidence="1">
    <location>
        <begin position="327"/>
        <end position="470"/>
    </location>
</feature>
<protein>
    <submittedName>
        <fullName evidence="2">NACHT domain-containing protein</fullName>
    </submittedName>
</protein>
<dbReference type="EMBL" id="JBHUIX010000021">
    <property type="protein sequence ID" value="MFD2175914.1"/>
    <property type="molecule type" value="Genomic_DNA"/>
</dbReference>
<name>A0ABW5AEE6_9RHOB</name>
<sequence length="1014" mass="112945">MPIRINIQFITSFAEEKIGNRRDICEDLKLLALVYKSIGNCISVSSGGDDFRTRVLSFITQALSASARLLSTETVSALSVSSISALEKFAILHFVSAQRAFLRGVETLLNNLEVSGKGENKRQPAERSKASRERKDVIERAAEIAAGIDLPYMMTEHPSSQISTYFKDYEELISCLVDPTEVATLDREPLKRCIELSMHEYSAWISGDTEAATAVRSFLNYEQQHATKNSVIDNVNGLILALKDWLPTNGAEEKRKEKWQAYRKTLSSLPDDRATMFDEAFGVRNVFVQPTATYRVAGVKRSKPVPVADVAGLLGTLISARTPADDLILLCGGPGSGKSTLCRVLASELAGNDQIHPIFLRLRRLTDTQDVASFIEGHLQNEGLIDKFSDLGSVQNLVLILDGFDELVMASRSKLREFFNALKDDLSSGPLRDAKAIVSGRDTLFPNGAGLPIGAHVVSLEPFDRQRVEKWGSKWRVLHKGRGVDNFFPEKLLSDGKAKGRDRSPLEHLVSWPLTLHLVARAHTSGSIDLKPENARLVEKAVLYRSIVADTALRQENQASGHGRLNPEQMRQFVQAIAWEMYSTGREALDVNEGLPILRSILPAATDADLAELADVTIVNQPELTKGEETGFEFVHKSFSEYFAAEVIATSLEKACFQTQQWGSKEKTWAMSVHDATQSLGSLFSMRLLTAEVQEMLEPMLGDFRSFLDGDSAQLTGTASSKLLASLEIKLKRLEELLVDFSGGNYLDVIAQITKLQRPRLSPLESFGNYASALLFVSVALANRIDRLDRKKDRCVSIPAQALIRLLHMILSGEIQIDATFSERGLTRIDTASVGQEKVDIAFPPIAPVLLQGVRGLTIPLSDAVERLGAALRTTQLENVLLSLMLEASGSKFDGMRHHRRFQSDFWRYESRGSIDHLQRSFGTGSFPGAAEELHYFERRVFDVVERFRSTSDVATSRQRFDEVLYRIRDVLSDGYRGGYRFREIDDRFRMIFEHILDGSGEPARRPKAPKQEN</sequence>
<dbReference type="InterPro" id="IPR027417">
    <property type="entry name" value="P-loop_NTPase"/>
</dbReference>
<dbReference type="PANTHER" id="PTHR46844:SF1">
    <property type="entry name" value="SLR5058 PROTEIN"/>
    <property type="match status" value="1"/>
</dbReference>
<dbReference type="Gene3D" id="3.40.50.300">
    <property type="entry name" value="P-loop containing nucleotide triphosphate hydrolases"/>
    <property type="match status" value="1"/>
</dbReference>
<evidence type="ECO:0000259" key="1">
    <source>
        <dbReference type="Pfam" id="PF05729"/>
    </source>
</evidence>
<evidence type="ECO:0000313" key="3">
    <source>
        <dbReference type="Proteomes" id="UP001597413"/>
    </source>
</evidence>